<dbReference type="GO" id="GO:0005829">
    <property type="term" value="C:cytosol"/>
    <property type="evidence" value="ECO:0007669"/>
    <property type="project" value="TreeGrafter"/>
</dbReference>
<dbReference type="SMART" id="SM00670">
    <property type="entry name" value="PINc"/>
    <property type="match status" value="1"/>
</dbReference>
<accession>A0A078KSS0</accession>
<dbReference type="eggNOG" id="COG1875">
    <property type="taxonomic scope" value="Bacteria"/>
</dbReference>
<dbReference type="Gene3D" id="3.40.50.1010">
    <property type="entry name" value="5'-nuclease"/>
    <property type="match status" value="1"/>
</dbReference>
<sequence>MDNVKDEVKLFVLDTNIMMHDPTAIYRFEEHDIYLPMVVLEELDSHKTGISEVARNVRQTNRMLVELMSNASHKEVVAGLAIPSFLASDKVKSSGRLFFQTDEFELIHPHSLPGHKADNTLLSTALGLQKKYPGRQVVIISKDINLRIKAGILGIPAEDYYNDKVLDDVNLLHSGLHVLENDFWDTHAKDIEAWKENGKTYYRIKGPLTSGWNYNDCISTSDNQFQAIVKELNEGSAVVQLARDFTQTKHAVWGISARNREQNFALNLLLDPDIDFVTLQGSAGTGKTLLTIAAGLTQVLDQNRYTEILMTRVTIPVGEDIGFLPGTEEEKMTPWMGALMDNLEVLHSSQEGGHFGRGATQDLLQNKIKIRSLNFMRGRTFLNRFIIIDEAQNLTSKQIKTLVTRAGPGSKIICLGDIKQIDTPYLTETTSGLTFAVDRFKHWEHSAHMTLTRGERSRLAYYAAEHL</sequence>
<proteinExistence type="inferred from homology"/>
<comment type="similarity">
    <text evidence="1">Belongs to the PhoH family.</text>
</comment>
<dbReference type="InterPro" id="IPR003714">
    <property type="entry name" value="PhoH"/>
</dbReference>
<dbReference type="Gene3D" id="3.40.50.300">
    <property type="entry name" value="P-loop containing nucleotide triphosphate hydrolases"/>
    <property type="match status" value="1"/>
</dbReference>
<protein>
    <submittedName>
        <fullName evidence="6">Phosphate starvation-inducible protein PsiH</fullName>
    </submittedName>
</protein>
<reference evidence="6 7" key="1">
    <citation type="submission" date="2014-06" db="EMBL/GenBank/DDBJ databases">
        <authorList>
            <person name="Urmite Genomes Urmite Genomes"/>
        </authorList>
    </citation>
    <scope>NUCLEOTIDE SEQUENCE [LARGE SCALE GENOMIC DNA]</scope>
</reference>
<dbReference type="STRING" id="1034943.BN59_00256"/>
<dbReference type="EMBL" id="CCSB01000001">
    <property type="protein sequence ID" value="CDZ75992.1"/>
    <property type="molecule type" value="Genomic_DNA"/>
</dbReference>
<comment type="similarity">
    <text evidence="4">In the N-terminal section; belongs to the PINc/VapC protein family.</text>
</comment>
<keyword evidence="3" id="KW-0067">ATP-binding</keyword>
<dbReference type="InterPro" id="IPR029060">
    <property type="entry name" value="PIN-like_dom_sf"/>
</dbReference>
<dbReference type="AlphaFoldDB" id="A0A078KSS0"/>
<dbReference type="Pfam" id="PF02562">
    <property type="entry name" value="PhoH"/>
    <property type="match status" value="1"/>
</dbReference>
<dbReference type="OrthoDB" id="9766527at2"/>
<dbReference type="CDD" id="cd09883">
    <property type="entry name" value="PIN_VapC_PhoHL-ATPase"/>
    <property type="match status" value="1"/>
</dbReference>
<dbReference type="InterPro" id="IPR051451">
    <property type="entry name" value="PhoH2-like"/>
</dbReference>
<dbReference type="RefSeq" id="WP_043872613.1">
    <property type="nucleotide sequence ID" value="NZ_CCVW01000001.1"/>
</dbReference>
<dbReference type="SUPFAM" id="SSF88723">
    <property type="entry name" value="PIN domain-like"/>
    <property type="match status" value="1"/>
</dbReference>
<evidence type="ECO:0000313" key="7">
    <source>
        <dbReference type="Proteomes" id="UP000044071"/>
    </source>
</evidence>
<evidence type="ECO:0000256" key="1">
    <source>
        <dbReference type="ARBA" id="ARBA00010393"/>
    </source>
</evidence>
<keyword evidence="7" id="KW-1185">Reference proteome</keyword>
<dbReference type="InterPro" id="IPR002716">
    <property type="entry name" value="PIN_dom"/>
</dbReference>
<dbReference type="PANTHER" id="PTHR30473">
    <property type="entry name" value="PROTEIN PHOH"/>
    <property type="match status" value="1"/>
</dbReference>
<feature type="domain" description="PIN" evidence="5">
    <location>
        <begin position="9"/>
        <end position="148"/>
    </location>
</feature>
<organism evidence="6 7">
    <name type="scientific">Legionella massiliensis</name>
    <dbReference type="NCBI Taxonomy" id="1034943"/>
    <lineage>
        <taxon>Bacteria</taxon>
        <taxon>Pseudomonadati</taxon>
        <taxon>Pseudomonadota</taxon>
        <taxon>Gammaproteobacteria</taxon>
        <taxon>Legionellales</taxon>
        <taxon>Legionellaceae</taxon>
        <taxon>Legionella</taxon>
    </lineage>
</organism>
<dbReference type="PANTHER" id="PTHR30473:SF2">
    <property type="entry name" value="PIN DOMAIN-CONTAINING PROTEIN"/>
    <property type="match status" value="1"/>
</dbReference>
<evidence type="ECO:0000256" key="4">
    <source>
        <dbReference type="ARBA" id="ARBA00046345"/>
    </source>
</evidence>
<dbReference type="Proteomes" id="UP000044071">
    <property type="component" value="Unassembled WGS sequence"/>
</dbReference>
<dbReference type="FunFam" id="3.40.50.300:FF:000013">
    <property type="entry name" value="PhoH family ATPase"/>
    <property type="match status" value="1"/>
</dbReference>
<evidence type="ECO:0000256" key="2">
    <source>
        <dbReference type="ARBA" id="ARBA00022741"/>
    </source>
</evidence>
<gene>
    <name evidence="6" type="primary">phoH</name>
    <name evidence="6" type="ORF">BN59_00256</name>
</gene>
<dbReference type="GO" id="GO:0005524">
    <property type="term" value="F:ATP binding"/>
    <property type="evidence" value="ECO:0007669"/>
    <property type="project" value="UniProtKB-KW"/>
</dbReference>
<evidence type="ECO:0000259" key="5">
    <source>
        <dbReference type="SMART" id="SM00670"/>
    </source>
</evidence>
<name>A0A078KSS0_9GAMM</name>
<dbReference type="Pfam" id="PF13638">
    <property type="entry name" value="PIN_4"/>
    <property type="match status" value="1"/>
</dbReference>
<dbReference type="InterPro" id="IPR027417">
    <property type="entry name" value="P-loop_NTPase"/>
</dbReference>
<evidence type="ECO:0000313" key="6">
    <source>
        <dbReference type="EMBL" id="CDZ75992.1"/>
    </source>
</evidence>
<dbReference type="SUPFAM" id="SSF52540">
    <property type="entry name" value="P-loop containing nucleoside triphosphate hydrolases"/>
    <property type="match status" value="1"/>
</dbReference>
<keyword evidence="2" id="KW-0547">Nucleotide-binding</keyword>
<evidence type="ECO:0000256" key="3">
    <source>
        <dbReference type="ARBA" id="ARBA00022840"/>
    </source>
</evidence>